<evidence type="ECO:0000313" key="3">
    <source>
        <dbReference type="Proteomes" id="UP000662888"/>
    </source>
</evidence>
<organism evidence="2 3">
    <name type="scientific">Massilia antarctica</name>
    <dbReference type="NCBI Taxonomy" id="2765360"/>
    <lineage>
        <taxon>Bacteria</taxon>
        <taxon>Pseudomonadati</taxon>
        <taxon>Pseudomonadota</taxon>
        <taxon>Betaproteobacteria</taxon>
        <taxon>Burkholderiales</taxon>
        <taxon>Oxalobacteraceae</taxon>
        <taxon>Telluria group</taxon>
        <taxon>Massilia</taxon>
    </lineage>
</organism>
<keyword evidence="1" id="KW-0812">Transmembrane</keyword>
<evidence type="ECO:0000256" key="1">
    <source>
        <dbReference type="SAM" id="Phobius"/>
    </source>
</evidence>
<protein>
    <submittedName>
        <fullName evidence="2">Flp family type IVb pilin</fullName>
    </submittedName>
</protein>
<dbReference type="RefSeq" id="WP_206091456.1">
    <property type="nucleotide sequence ID" value="NZ_CP065053.1"/>
</dbReference>
<sequence length="67" mass="7114">MNTFLKTISQSVQSFARDDEGAQVVEYALIIAVVSIILVVALRNLTGTSFSGFITRVGTCLMGGTCV</sequence>
<dbReference type="Pfam" id="PF04964">
    <property type="entry name" value="Flp_Fap"/>
    <property type="match status" value="1"/>
</dbReference>
<dbReference type="InterPro" id="IPR007047">
    <property type="entry name" value="Flp_Fap"/>
</dbReference>
<keyword evidence="3" id="KW-1185">Reference proteome</keyword>
<proteinExistence type="predicted"/>
<gene>
    <name evidence="2" type="ORF">IV454_10820</name>
</gene>
<evidence type="ECO:0000313" key="2">
    <source>
        <dbReference type="EMBL" id="QPI51939.1"/>
    </source>
</evidence>
<dbReference type="EMBL" id="CP065053">
    <property type="protein sequence ID" value="QPI51939.1"/>
    <property type="molecule type" value="Genomic_DNA"/>
</dbReference>
<name>A0AA48WI97_9BURK</name>
<reference evidence="2 3" key="1">
    <citation type="submission" date="2020-11" db="EMBL/GenBank/DDBJ databases">
        <authorList>
            <person name="Sun Q."/>
        </authorList>
    </citation>
    <scope>NUCLEOTIDE SEQUENCE [LARGE SCALE GENOMIC DNA]</scope>
    <source>
        <strain evidence="2 3">P8398</strain>
    </source>
</reference>
<keyword evidence="1" id="KW-1133">Transmembrane helix</keyword>
<keyword evidence="1" id="KW-0472">Membrane</keyword>
<dbReference type="Proteomes" id="UP000662888">
    <property type="component" value="Chromosome"/>
</dbReference>
<accession>A0AA48WI97</accession>
<feature type="transmembrane region" description="Helical" evidence="1">
    <location>
        <begin position="27"/>
        <end position="46"/>
    </location>
</feature>